<dbReference type="PANTHER" id="PTHR43337">
    <property type="entry name" value="XANTHINE/URACIL PERMEASE C887.17-RELATED"/>
    <property type="match status" value="1"/>
</dbReference>
<keyword evidence="6 7" id="KW-0472">Membrane</keyword>
<feature type="transmembrane region" description="Helical" evidence="7">
    <location>
        <begin position="443"/>
        <end position="460"/>
    </location>
</feature>
<evidence type="ECO:0000256" key="7">
    <source>
        <dbReference type="SAM" id="Phobius"/>
    </source>
</evidence>
<evidence type="ECO:0000256" key="5">
    <source>
        <dbReference type="ARBA" id="ARBA00022989"/>
    </source>
</evidence>
<dbReference type="AlphaFoldDB" id="A0A941F0W1"/>
<accession>A0A941F0W1</accession>
<dbReference type="EMBL" id="JAGSOG010000299">
    <property type="protein sequence ID" value="MBR7838534.1"/>
    <property type="molecule type" value="Genomic_DNA"/>
</dbReference>
<feature type="transmembrane region" description="Helical" evidence="7">
    <location>
        <begin position="210"/>
        <end position="238"/>
    </location>
</feature>
<evidence type="ECO:0000313" key="8">
    <source>
        <dbReference type="EMBL" id="MBR7838534.1"/>
    </source>
</evidence>
<dbReference type="GO" id="GO:0005345">
    <property type="term" value="F:purine nucleobase transmembrane transporter activity"/>
    <property type="evidence" value="ECO:0007669"/>
    <property type="project" value="TreeGrafter"/>
</dbReference>
<reference evidence="8" key="1">
    <citation type="submission" date="2021-04" db="EMBL/GenBank/DDBJ databases">
        <title>Genome based classification of Actinospica acidithermotolerans sp. nov., an actinobacterium isolated from an Indonesian hot spring.</title>
        <authorList>
            <person name="Kusuma A.B."/>
            <person name="Putra K.E."/>
            <person name="Nafisah S."/>
            <person name="Loh J."/>
            <person name="Nouioui I."/>
            <person name="Goodfellow M."/>
        </authorList>
    </citation>
    <scope>NUCLEOTIDE SEQUENCE</scope>
    <source>
        <strain evidence="8">CSCA 57</strain>
    </source>
</reference>
<feature type="transmembrane region" description="Helical" evidence="7">
    <location>
        <begin position="25"/>
        <end position="45"/>
    </location>
</feature>
<feature type="transmembrane region" description="Helical" evidence="7">
    <location>
        <begin position="258"/>
        <end position="281"/>
    </location>
</feature>
<evidence type="ECO:0000256" key="4">
    <source>
        <dbReference type="ARBA" id="ARBA00022692"/>
    </source>
</evidence>
<feature type="transmembrane region" description="Helical" evidence="7">
    <location>
        <begin position="143"/>
        <end position="163"/>
    </location>
</feature>
<dbReference type="PANTHER" id="PTHR43337:SF1">
    <property type="entry name" value="XANTHINE_URACIL PERMEASE C887.17-RELATED"/>
    <property type="match status" value="1"/>
</dbReference>
<evidence type="ECO:0000256" key="2">
    <source>
        <dbReference type="ARBA" id="ARBA00005697"/>
    </source>
</evidence>
<evidence type="ECO:0000256" key="1">
    <source>
        <dbReference type="ARBA" id="ARBA00004127"/>
    </source>
</evidence>
<comment type="caution">
    <text evidence="8">The sequence shown here is derived from an EMBL/GenBank/DDBJ whole genome shotgun (WGS) entry which is preliminary data.</text>
</comment>
<organism evidence="8 9">
    <name type="scientific">Actinospica durhamensis</name>
    <dbReference type="NCBI Taxonomy" id="1508375"/>
    <lineage>
        <taxon>Bacteria</taxon>
        <taxon>Bacillati</taxon>
        <taxon>Actinomycetota</taxon>
        <taxon>Actinomycetes</taxon>
        <taxon>Catenulisporales</taxon>
        <taxon>Actinospicaceae</taxon>
        <taxon>Actinospica</taxon>
    </lineage>
</organism>
<proteinExistence type="inferred from homology"/>
<dbReference type="Pfam" id="PF00860">
    <property type="entry name" value="Xan_ur_permease"/>
    <property type="match status" value="1"/>
</dbReference>
<keyword evidence="4 7" id="KW-0812">Transmembrane</keyword>
<dbReference type="RefSeq" id="WP_212532990.1">
    <property type="nucleotide sequence ID" value="NZ_JAGSOG010000299.1"/>
</dbReference>
<feature type="transmembrane region" description="Helical" evidence="7">
    <location>
        <begin position="109"/>
        <end position="131"/>
    </location>
</feature>
<gene>
    <name evidence="8" type="ORF">KDL01_35030</name>
</gene>
<dbReference type="Proteomes" id="UP000675781">
    <property type="component" value="Unassembled WGS sequence"/>
</dbReference>
<feature type="transmembrane region" description="Helical" evidence="7">
    <location>
        <begin position="57"/>
        <end position="77"/>
    </location>
</feature>
<dbReference type="InterPro" id="IPR006043">
    <property type="entry name" value="NCS2"/>
</dbReference>
<evidence type="ECO:0000256" key="3">
    <source>
        <dbReference type="ARBA" id="ARBA00022448"/>
    </source>
</evidence>
<comment type="similarity">
    <text evidence="2">Belongs to the nucleobase:cation symporter-2 (NCS2) (TC 2.A.40) family. Azg-like subfamily.</text>
</comment>
<feature type="transmembrane region" description="Helical" evidence="7">
    <location>
        <begin position="350"/>
        <end position="370"/>
    </location>
</feature>
<sequence>MAADPVSVAFKLPERGSNPLREVRGGFATFFAMAYIVVLNPLILGSGKDLYGHSLNTGQLTVATAVVGGVMTIIMGLGGNLPLAIAAGLGLNGVVAFTIAPTMSWPDAMGLVVLEGIGICLLVVTGLRRMIMDAIPMPLKRAIGVGIGLFIALIGLIDAGFVTRVPDAAQTTVPVQLGSNGQLNGWPVLIFCLGVLATFLMLVRKVPGAILISIVACTIVSVIVNHVAHLTAADWGLIQPKLPSHVFATPDFGLLGQFSLFGGFAQAGVVTAVVFIFTLILSDFFDAMGTIVGVTAEAGLLTDRGEVPGINRVLFIDGLAAAAGGAGSCSSNTTFVESAAGVGEGARSGLASLVTGLLLLLTTFATPLTGIVPQQAAAPALVVVGFLMMTQIRDIPWTEWDVAIPSYLAIALMPFTYSITNGIGAAVITFVAIKLVLGRLRDVHILMVVIALLFVAYFALSPIEQWLNVK</sequence>
<keyword evidence="9" id="KW-1185">Reference proteome</keyword>
<dbReference type="GO" id="GO:0005886">
    <property type="term" value="C:plasma membrane"/>
    <property type="evidence" value="ECO:0007669"/>
    <property type="project" value="TreeGrafter"/>
</dbReference>
<evidence type="ECO:0000256" key="6">
    <source>
        <dbReference type="ARBA" id="ARBA00023136"/>
    </source>
</evidence>
<dbReference type="InterPro" id="IPR045018">
    <property type="entry name" value="Azg-like"/>
</dbReference>
<feature type="transmembrane region" description="Helical" evidence="7">
    <location>
        <begin position="84"/>
        <end position="103"/>
    </location>
</feature>
<feature type="transmembrane region" description="Helical" evidence="7">
    <location>
        <begin position="407"/>
        <end position="437"/>
    </location>
</feature>
<feature type="transmembrane region" description="Helical" evidence="7">
    <location>
        <begin position="183"/>
        <end position="203"/>
    </location>
</feature>
<name>A0A941F0W1_9ACTN</name>
<evidence type="ECO:0000313" key="9">
    <source>
        <dbReference type="Proteomes" id="UP000675781"/>
    </source>
</evidence>
<comment type="subcellular location">
    <subcellularLocation>
        <location evidence="1">Endomembrane system</location>
        <topology evidence="1">Multi-pass membrane protein</topology>
    </subcellularLocation>
</comment>
<protein>
    <submittedName>
        <fullName evidence="8">NCS2 family permease</fullName>
    </submittedName>
</protein>
<keyword evidence="3" id="KW-0813">Transport</keyword>
<dbReference type="GO" id="GO:0012505">
    <property type="term" value="C:endomembrane system"/>
    <property type="evidence" value="ECO:0007669"/>
    <property type="project" value="UniProtKB-SubCell"/>
</dbReference>
<keyword evidence="5 7" id="KW-1133">Transmembrane helix</keyword>